<evidence type="ECO:0000256" key="1">
    <source>
        <dbReference type="PROSITE-ProRule" id="PRU00285"/>
    </source>
</evidence>
<sequence>MNDVIRQDAPQAPADRDRDREREVETLQPPVDIFEDGNALHLVADMPGVTRESLHIEVDNNVLSLEGEVRLEMPEGLTAIYAEVRAQRYARRFTLSHEIDAEAIQARIDNGVVELVLPRKETHRRRRIEVKAA</sequence>
<dbReference type="Gene3D" id="2.60.40.790">
    <property type="match status" value="1"/>
</dbReference>
<organism evidence="5 6">
    <name type="scientific">Halomonas urmiana</name>
    <dbReference type="NCBI Taxonomy" id="490901"/>
    <lineage>
        <taxon>Bacteria</taxon>
        <taxon>Pseudomonadati</taxon>
        <taxon>Pseudomonadota</taxon>
        <taxon>Gammaproteobacteria</taxon>
        <taxon>Oceanospirillales</taxon>
        <taxon>Halomonadaceae</taxon>
        <taxon>Halomonas</taxon>
    </lineage>
</organism>
<dbReference type="CDD" id="cd06464">
    <property type="entry name" value="ACD_sHsps-like"/>
    <property type="match status" value="1"/>
</dbReference>
<keyword evidence="6" id="KW-1185">Reference proteome</keyword>
<proteinExistence type="inferred from homology"/>
<dbReference type="InterPro" id="IPR008978">
    <property type="entry name" value="HSP20-like_chaperone"/>
</dbReference>
<dbReference type="Proteomes" id="UP000306973">
    <property type="component" value="Unassembled WGS sequence"/>
</dbReference>
<dbReference type="Pfam" id="PF00011">
    <property type="entry name" value="HSP20"/>
    <property type="match status" value="1"/>
</dbReference>
<dbReference type="SUPFAM" id="SSF49764">
    <property type="entry name" value="HSP20-like chaperones"/>
    <property type="match status" value="1"/>
</dbReference>
<comment type="caution">
    <text evidence="5">The sequence shown here is derived from an EMBL/GenBank/DDBJ whole genome shotgun (WGS) entry which is preliminary data.</text>
</comment>
<dbReference type="EMBL" id="VBUI01000011">
    <property type="protein sequence ID" value="TLF50693.1"/>
    <property type="molecule type" value="Genomic_DNA"/>
</dbReference>
<dbReference type="PROSITE" id="PS01031">
    <property type="entry name" value="SHSP"/>
    <property type="match status" value="1"/>
</dbReference>
<protein>
    <submittedName>
        <fullName evidence="5">Hsp20/alpha crystallin family protein</fullName>
    </submittedName>
</protein>
<dbReference type="OrthoDB" id="9788892at2"/>
<evidence type="ECO:0000259" key="4">
    <source>
        <dbReference type="PROSITE" id="PS01031"/>
    </source>
</evidence>
<feature type="domain" description="SHSP" evidence="4">
    <location>
        <begin position="22"/>
        <end position="133"/>
    </location>
</feature>
<evidence type="ECO:0000256" key="3">
    <source>
        <dbReference type="SAM" id="MobiDB-lite"/>
    </source>
</evidence>
<feature type="region of interest" description="Disordered" evidence="3">
    <location>
        <begin position="1"/>
        <end position="24"/>
    </location>
</feature>
<evidence type="ECO:0000256" key="2">
    <source>
        <dbReference type="RuleBase" id="RU003616"/>
    </source>
</evidence>
<dbReference type="InterPro" id="IPR002068">
    <property type="entry name" value="A-crystallin/Hsp20_dom"/>
</dbReference>
<dbReference type="AlphaFoldDB" id="A0A5R8MHI7"/>
<dbReference type="InterPro" id="IPR031107">
    <property type="entry name" value="Small_HSP"/>
</dbReference>
<dbReference type="RefSeq" id="WP_138181097.1">
    <property type="nucleotide sequence ID" value="NZ_VBUI01000011.1"/>
</dbReference>
<feature type="compositionally biased region" description="Basic and acidic residues" evidence="3">
    <location>
        <begin position="14"/>
        <end position="24"/>
    </location>
</feature>
<evidence type="ECO:0000313" key="6">
    <source>
        <dbReference type="Proteomes" id="UP000306973"/>
    </source>
</evidence>
<evidence type="ECO:0000313" key="5">
    <source>
        <dbReference type="EMBL" id="TLF50693.1"/>
    </source>
</evidence>
<comment type="similarity">
    <text evidence="1 2">Belongs to the small heat shock protein (HSP20) family.</text>
</comment>
<accession>A0A5R8MHI7</accession>
<dbReference type="PANTHER" id="PTHR11527">
    <property type="entry name" value="HEAT-SHOCK PROTEIN 20 FAMILY MEMBER"/>
    <property type="match status" value="1"/>
</dbReference>
<gene>
    <name evidence="5" type="ORF">FEI13_08400</name>
</gene>
<reference evidence="5 6" key="1">
    <citation type="journal article" date="2007" name="Int. J. Syst. Evol. Microbiol.">
        <title>Halomonas saccharevitans sp. nov., Halomonas arcis sp. nov. and Halomonas subterranea sp. nov., halophilic bacteria isolated from hypersaline environments of China.</title>
        <authorList>
            <person name="Xu X.W."/>
            <person name="Wu Y.H."/>
            <person name="Zhou Z."/>
            <person name="Wang C.S."/>
            <person name="Zhou Y.G."/>
            <person name="Zhang H.B."/>
            <person name="Wang Y."/>
            <person name="Wu M."/>
        </authorList>
    </citation>
    <scope>NUCLEOTIDE SEQUENCE [LARGE SCALE GENOMIC DNA]</scope>
    <source>
        <strain evidence="5 6">TBZ3</strain>
    </source>
</reference>
<name>A0A5R8MHI7_9GAMM</name>